<gene>
    <name evidence="1" type="ORF">U0042_22020</name>
</gene>
<dbReference type="EMBL" id="CP139965">
    <property type="protein sequence ID" value="WQD76738.1"/>
    <property type="molecule type" value="Genomic_DNA"/>
</dbReference>
<reference evidence="1 2" key="1">
    <citation type="submission" date="2023-12" db="EMBL/GenBank/DDBJ databases">
        <title>Genome sequencing and assembly of bacterial species from a model synthetic community.</title>
        <authorList>
            <person name="Hogle S.L."/>
        </authorList>
    </citation>
    <scope>NUCLEOTIDE SEQUENCE [LARGE SCALE GENOMIC DNA]</scope>
    <source>
        <strain evidence="1 2">HAMBI 2494</strain>
    </source>
</reference>
<proteinExistence type="predicted"/>
<dbReference type="Proteomes" id="UP001325479">
    <property type="component" value="Chromosome"/>
</dbReference>
<protein>
    <submittedName>
        <fullName evidence="1">Uncharacterized protein</fullName>
    </submittedName>
</protein>
<sequence length="117" mass="13385">MSEIYPFKRATRFLREVDRPMPQPAGTEPLAHDEAAVLSEIEDCCAALFDHWCETRHVVPLAYLMHVWPLPGTSVHLARRVAIVLRELQRLHTESLGPREHQLIRRALGAVERAFPS</sequence>
<evidence type="ECO:0000313" key="2">
    <source>
        <dbReference type="Proteomes" id="UP001325479"/>
    </source>
</evidence>
<keyword evidence="2" id="KW-1185">Reference proteome</keyword>
<accession>A0ABZ0WHB4</accession>
<name>A0ABZ0WHB4_9BURK</name>
<organism evidence="1 2">
    <name type="scientific">Paraburkholderia kururiensis</name>
    <dbReference type="NCBI Taxonomy" id="984307"/>
    <lineage>
        <taxon>Bacteria</taxon>
        <taxon>Pseudomonadati</taxon>
        <taxon>Pseudomonadota</taxon>
        <taxon>Betaproteobacteria</taxon>
        <taxon>Burkholderiales</taxon>
        <taxon>Burkholderiaceae</taxon>
        <taxon>Paraburkholderia</taxon>
    </lineage>
</organism>
<dbReference type="RefSeq" id="WP_114809139.1">
    <property type="nucleotide sequence ID" value="NZ_CP139965.1"/>
</dbReference>
<evidence type="ECO:0000313" key="1">
    <source>
        <dbReference type="EMBL" id="WQD76738.1"/>
    </source>
</evidence>